<feature type="compositionally biased region" description="Basic residues" evidence="1">
    <location>
        <begin position="156"/>
        <end position="165"/>
    </location>
</feature>
<evidence type="ECO:0000313" key="3">
    <source>
        <dbReference type="Proteomes" id="UP001066276"/>
    </source>
</evidence>
<reference evidence="2" key="1">
    <citation type="journal article" date="2022" name="bioRxiv">
        <title>Sequencing and chromosome-scale assembly of the giantPleurodeles waltlgenome.</title>
        <authorList>
            <person name="Brown T."/>
            <person name="Elewa A."/>
            <person name="Iarovenko S."/>
            <person name="Subramanian E."/>
            <person name="Araus A.J."/>
            <person name="Petzold A."/>
            <person name="Susuki M."/>
            <person name="Suzuki K.-i.T."/>
            <person name="Hayashi T."/>
            <person name="Toyoda A."/>
            <person name="Oliveira C."/>
            <person name="Osipova E."/>
            <person name="Leigh N.D."/>
            <person name="Simon A."/>
            <person name="Yun M.H."/>
        </authorList>
    </citation>
    <scope>NUCLEOTIDE SEQUENCE</scope>
    <source>
        <strain evidence="2">20211129_DDA</strain>
        <tissue evidence="2">Liver</tissue>
    </source>
</reference>
<feature type="compositionally biased region" description="Basic residues" evidence="1">
    <location>
        <begin position="68"/>
        <end position="77"/>
    </location>
</feature>
<accession>A0AAV7R760</accession>
<dbReference type="Proteomes" id="UP001066276">
    <property type="component" value="Chromosome 6"/>
</dbReference>
<evidence type="ECO:0000256" key="1">
    <source>
        <dbReference type="SAM" id="MobiDB-lite"/>
    </source>
</evidence>
<feature type="compositionally biased region" description="Low complexity" evidence="1">
    <location>
        <begin position="121"/>
        <end position="144"/>
    </location>
</feature>
<feature type="region of interest" description="Disordered" evidence="1">
    <location>
        <begin position="1"/>
        <end position="165"/>
    </location>
</feature>
<protein>
    <submittedName>
        <fullName evidence="2">Uncharacterized protein</fullName>
    </submittedName>
</protein>
<dbReference type="AlphaFoldDB" id="A0AAV7R760"/>
<comment type="caution">
    <text evidence="2">The sequence shown here is derived from an EMBL/GenBank/DDBJ whole genome shotgun (WGS) entry which is preliminary data.</text>
</comment>
<evidence type="ECO:0000313" key="2">
    <source>
        <dbReference type="EMBL" id="KAJ1146638.1"/>
    </source>
</evidence>
<proteinExistence type="predicted"/>
<dbReference type="EMBL" id="JANPWB010000010">
    <property type="protein sequence ID" value="KAJ1146638.1"/>
    <property type="molecule type" value="Genomic_DNA"/>
</dbReference>
<sequence>MSGASGRHSPQACPPPLRAKPAFRTGPAPRSPVCVTRPSKPRHHQQQTAAQNPKGRGPEQVSSAAGPRKPRGARGSKGHGSTKPPIRPPGALSLPAQHARRERLQASSPPRFLNHARGRRPTSGPPTRLQVPAPASAAPTAPKASQGLQQGIAQVRPRHNRLQDK</sequence>
<name>A0AAV7R760_PLEWA</name>
<gene>
    <name evidence="2" type="ORF">NDU88_012902</name>
</gene>
<keyword evidence="3" id="KW-1185">Reference proteome</keyword>
<organism evidence="2 3">
    <name type="scientific">Pleurodeles waltl</name>
    <name type="common">Iberian ribbed newt</name>
    <dbReference type="NCBI Taxonomy" id="8319"/>
    <lineage>
        <taxon>Eukaryota</taxon>
        <taxon>Metazoa</taxon>
        <taxon>Chordata</taxon>
        <taxon>Craniata</taxon>
        <taxon>Vertebrata</taxon>
        <taxon>Euteleostomi</taxon>
        <taxon>Amphibia</taxon>
        <taxon>Batrachia</taxon>
        <taxon>Caudata</taxon>
        <taxon>Salamandroidea</taxon>
        <taxon>Salamandridae</taxon>
        <taxon>Pleurodelinae</taxon>
        <taxon>Pleurodeles</taxon>
    </lineage>
</organism>